<dbReference type="FunFam" id="1.10.10.10:FF:000001">
    <property type="entry name" value="LysR family transcriptional regulator"/>
    <property type="match status" value="1"/>
</dbReference>
<proteinExistence type="inferred from homology"/>
<dbReference type="Gene3D" id="3.40.190.10">
    <property type="entry name" value="Periplasmic binding protein-like II"/>
    <property type="match status" value="2"/>
</dbReference>
<dbReference type="OrthoDB" id="7492271at2"/>
<comment type="caution">
    <text evidence="6">The sequence shown here is derived from an EMBL/GenBank/DDBJ whole genome shotgun (WGS) entry which is preliminary data.</text>
</comment>
<gene>
    <name evidence="6" type="ORF">EDC64_10781</name>
</gene>
<protein>
    <submittedName>
        <fullName evidence="6">LysR family transcriptional regulator</fullName>
    </submittedName>
</protein>
<keyword evidence="2" id="KW-0805">Transcription regulation</keyword>
<reference evidence="6 7" key="1">
    <citation type="submission" date="2019-03" db="EMBL/GenBank/DDBJ databases">
        <title>Genomic Encyclopedia of Type Strains, Phase IV (KMG-IV): sequencing the most valuable type-strain genomes for metagenomic binning, comparative biology and taxonomic classification.</title>
        <authorList>
            <person name="Goeker M."/>
        </authorList>
    </citation>
    <scope>NUCLEOTIDE SEQUENCE [LARGE SCALE GENOMIC DNA]</scope>
    <source>
        <strain evidence="6 7">DSM 9035</strain>
    </source>
</reference>
<dbReference type="InterPro" id="IPR000847">
    <property type="entry name" value="LysR_HTH_N"/>
</dbReference>
<dbReference type="Gene3D" id="1.10.10.10">
    <property type="entry name" value="Winged helix-like DNA-binding domain superfamily/Winged helix DNA-binding domain"/>
    <property type="match status" value="1"/>
</dbReference>
<dbReference type="AlphaFoldDB" id="A0A4R3LZP0"/>
<name>A0A4R3LZP0_9HYPH</name>
<accession>A0A4R3LZP0</accession>
<organism evidence="6 7">
    <name type="scientific">Aquabacter spiritensis</name>
    <dbReference type="NCBI Taxonomy" id="933073"/>
    <lineage>
        <taxon>Bacteria</taxon>
        <taxon>Pseudomonadati</taxon>
        <taxon>Pseudomonadota</taxon>
        <taxon>Alphaproteobacteria</taxon>
        <taxon>Hyphomicrobiales</taxon>
        <taxon>Xanthobacteraceae</taxon>
        <taxon>Aquabacter</taxon>
    </lineage>
</organism>
<dbReference type="PANTHER" id="PTHR30419">
    <property type="entry name" value="HTH-TYPE TRANSCRIPTIONAL REGULATOR YBHD"/>
    <property type="match status" value="1"/>
</dbReference>
<comment type="similarity">
    <text evidence="1">Belongs to the LysR transcriptional regulatory family.</text>
</comment>
<sequence>MGIRHFRGSDFMRVDFLGLEAFVAIAERGSFLRAAAYLNLSQTALSHRMRKLEEDLGVQLLARTTRQISLTAAGQDLLPKARRLMAELDGAIAALRGQAEARQERVAFGCLPTIAAYHLPRALSAFRDRHPDVAVKVFDNSASEIAALVQRGEAEFGIGIVSVHAFDLDIAPIRKEPFVLLCRSDHPFATLGAVNWSQIEGAPLIRISPQAGNRALIDDALGSRRESLNWRYEVQHVQTAASLVAEGIGLTVVPKLAMSIGGTPGLVALGLRNPSVTRSLGVITRRGHSLSEPAKLLLKLVKAQLRG</sequence>
<dbReference type="InterPro" id="IPR036390">
    <property type="entry name" value="WH_DNA-bd_sf"/>
</dbReference>
<evidence type="ECO:0000256" key="3">
    <source>
        <dbReference type="ARBA" id="ARBA00023125"/>
    </source>
</evidence>
<dbReference type="Pfam" id="PF03466">
    <property type="entry name" value="LysR_substrate"/>
    <property type="match status" value="1"/>
</dbReference>
<keyword evidence="7" id="KW-1185">Reference proteome</keyword>
<evidence type="ECO:0000256" key="4">
    <source>
        <dbReference type="ARBA" id="ARBA00023163"/>
    </source>
</evidence>
<evidence type="ECO:0000256" key="1">
    <source>
        <dbReference type="ARBA" id="ARBA00009437"/>
    </source>
</evidence>
<dbReference type="GO" id="GO:0003677">
    <property type="term" value="F:DNA binding"/>
    <property type="evidence" value="ECO:0007669"/>
    <property type="project" value="UniProtKB-KW"/>
</dbReference>
<evidence type="ECO:0000259" key="5">
    <source>
        <dbReference type="PROSITE" id="PS50931"/>
    </source>
</evidence>
<dbReference type="PRINTS" id="PR00039">
    <property type="entry name" value="HTHLYSR"/>
</dbReference>
<dbReference type="CDD" id="cd08440">
    <property type="entry name" value="PBP2_LTTR_like_4"/>
    <property type="match status" value="1"/>
</dbReference>
<dbReference type="RefSeq" id="WP_132031777.1">
    <property type="nucleotide sequence ID" value="NZ_SMAI01000007.1"/>
</dbReference>
<dbReference type="InterPro" id="IPR005119">
    <property type="entry name" value="LysR_subst-bd"/>
</dbReference>
<feature type="domain" description="HTH lysR-type" evidence="5">
    <location>
        <begin position="14"/>
        <end position="71"/>
    </location>
</feature>
<keyword evidence="4" id="KW-0804">Transcription</keyword>
<dbReference type="Pfam" id="PF00126">
    <property type="entry name" value="HTH_1"/>
    <property type="match status" value="1"/>
</dbReference>
<evidence type="ECO:0000256" key="2">
    <source>
        <dbReference type="ARBA" id="ARBA00023015"/>
    </source>
</evidence>
<dbReference type="InterPro" id="IPR036388">
    <property type="entry name" value="WH-like_DNA-bd_sf"/>
</dbReference>
<dbReference type="GO" id="GO:0003700">
    <property type="term" value="F:DNA-binding transcription factor activity"/>
    <property type="evidence" value="ECO:0007669"/>
    <property type="project" value="InterPro"/>
</dbReference>
<dbReference type="SUPFAM" id="SSF53850">
    <property type="entry name" value="Periplasmic binding protein-like II"/>
    <property type="match status" value="1"/>
</dbReference>
<keyword evidence="3" id="KW-0238">DNA-binding</keyword>
<dbReference type="PANTHER" id="PTHR30419:SF8">
    <property type="entry name" value="NITROGEN ASSIMILATION TRANSCRIPTIONAL ACTIVATOR-RELATED"/>
    <property type="match status" value="1"/>
</dbReference>
<dbReference type="SUPFAM" id="SSF46785">
    <property type="entry name" value="Winged helix' DNA-binding domain"/>
    <property type="match status" value="1"/>
</dbReference>
<dbReference type="GO" id="GO:0005829">
    <property type="term" value="C:cytosol"/>
    <property type="evidence" value="ECO:0007669"/>
    <property type="project" value="TreeGrafter"/>
</dbReference>
<evidence type="ECO:0000313" key="7">
    <source>
        <dbReference type="Proteomes" id="UP000294664"/>
    </source>
</evidence>
<evidence type="ECO:0000313" key="6">
    <source>
        <dbReference type="EMBL" id="TCT04265.1"/>
    </source>
</evidence>
<dbReference type="EMBL" id="SMAI01000007">
    <property type="protein sequence ID" value="TCT04265.1"/>
    <property type="molecule type" value="Genomic_DNA"/>
</dbReference>
<dbReference type="InterPro" id="IPR050950">
    <property type="entry name" value="HTH-type_LysR_regulators"/>
</dbReference>
<dbReference type="PROSITE" id="PS50931">
    <property type="entry name" value="HTH_LYSR"/>
    <property type="match status" value="1"/>
</dbReference>
<dbReference type="Proteomes" id="UP000294664">
    <property type="component" value="Unassembled WGS sequence"/>
</dbReference>